<evidence type="ECO:0000256" key="1">
    <source>
        <dbReference type="SAM" id="MobiDB-lite"/>
    </source>
</evidence>
<feature type="compositionally biased region" description="Polar residues" evidence="1">
    <location>
        <begin position="123"/>
        <end position="132"/>
    </location>
</feature>
<feature type="compositionally biased region" description="Basic and acidic residues" evidence="1">
    <location>
        <begin position="87"/>
        <end position="105"/>
    </location>
</feature>
<gene>
    <name evidence="2" type="ORF">GV791_30945</name>
</gene>
<feature type="region of interest" description="Disordered" evidence="1">
    <location>
        <begin position="52"/>
        <end position="132"/>
    </location>
</feature>
<dbReference type="EMBL" id="JAAGVB010000216">
    <property type="protein sequence ID" value="NEW36935.1"/>
    <property type="molecule type" value="Genomic_DNA"/>
</dbReference>
<dbReference type="AlphaFoldDB" id="A0A6P1D2S6"/>
<reference evidence="2 3" key="1">
    <citation type="submission" date="2020-01" db="EMBL/GenBank/DDBJ databases">
        <title>Genetics and antimicrobial susceptibilities of Nocardia species isolated from the soil; a comparison with species isolated from humans.</title>
        <authorList>
            <person name="Carrasco G."/>
            <person name="Monzon S."/>
            <person name="Sansegundo M."/>
            <person name="Garcia E."/>
            <person name="Garrido N."/>
            <person name="Medina M.J."/>
            <person name="Villalon P."/>
            <person name="Ramirez-Arocha A.C."/>
            <person name="Jimenez P."/>
            <person name="Cuesta I."/>
            <person name="Valdezate S."/>
        </authorList>
    </citation>
    <scope>NUCLEOTIDE SEQUENCE [LARGE SCALE GENOMIC DNA]</scope>
    <source>
        <strain evidence="2 3">CNM20110626</strain>
    </source>
</reference>
<protein>
    <submittedName>
        <fullName evidence="2">DUF3071 domain-containing protein</fullName>
    </submittedName>
</protein>
<proteinExistence type="predicted"/>
<organism evidence="2 3">
    <name type="scientific">Nocardia cyriacigeorgica</name>
    <dbReference type="NCBI Taxonomy" id="135487"/>
    <lineage>
        <taxon>Bacteria</taxon>
        <taxon>Bacillati</taxon>
        <taxon>Actinomycetota</taxon>
        <taxon>Actinomycetes</taxon>
        <taxon>Mycobacteriales</taxon>
        <taxon>Nocardiaceae</taxon>
        <taxon>Nocardia</taxon>
    </lineage>
</organism>
<feature type="region of interest" description="Disordered" evidence="1">
    <location>
        <begin position="1"/>
        <end position="36"/>
    </location>
</feature>
<comment type="caution">
    <text evidence="2">The sequence shown here is derived from an EMBL/GenBank/DDBJ whole genome shotgun (WGS) entry which is preliminary data.</text>
</comment>
<feature type="compositionally biased region" description="Pro residues" evidence="1">
    <location>
        <begin position="11"/>
        <end position="21"/>
    </location>
</feature>
<feature type="compositionally biased region" description="Low complexity" evidence="1">
    <location>
        <begin position="52"/>
        <end position="85"/>
    </location>
</feature>
<evidence type="ECO:0000313" key="2">
    <source>
        <dbReference type="EMBL" id="NEW36935.1"/>
    </source>
</evidence>
<evidence type="ECO:0000313" key="3">
    <source>
        <dbReference type="Proteomes" id="UP000471166"/>
    </source>
</evidence>
<feature type="non-terminal residue" evidence="2">
    <location>
        <position position="132"/>
    </location>
</feature>
<accession>A0A6P1D2S6</accession>
<sequence>LATILPEEPEAPAPVEPPAEPRQPRETAALPQNQPALEQFYEQRAVAAGGTTALPAAGTTGPIPAAGGSATSAAATGPKAPTAGGRVEAEPAARTDVDTRAESNGRAEPAADSNPAEAPEVLTATTESAEPE</sequence>
<dbReference type="Proteomes" id="UP000471166">
    <property type="component" value="Unassembled WGS sequence"/>
</dbReference>
<name>A0A6P1D2S6_9NOCA</name>
<feature type="non-terminal residue" evidence="2">
    <location>
        <position position="1"/>
    </location>
</feature>